<dbReference type="PANTHER" id="PTHR24129">
    <property type="entry name" value="ANKYCORBIN"/>
    <property type="match status" value="1"/>
</dbReference>
<dbReference type="PROSITE" id="PS50297">
    <property type="entry name" value="ANK_REP_REGION"/>
    <property type="match status" value="1"/>
</dbReference>
<dbReference type="InterPro" id="IPR036770">
    <property type="entry name" value="Ankyrin_rpt-contain_sf"/>
</dbReference>
<name>A0A8T2ILU8_9PIPI</name>
<dbReference type="Pfam" id="PF12796">
    <property type="entry name" value="Ank_2"/>
    <property type="match status" value="1"/>
</dbReference>
<dbReference type="Proteomes" id="UP000812440">
    <property type="component" value="Unassembled WGS sequence"/>
</dbReference>
<dbReference type="AlphaFoldDB" id="A0A8T2ILU8"/>
<keyword evidence="5" id="KW-1185">Reference proteome</keyword>
<keyword evidence="1" id="KW-0677">Repeat</keyword>
<feature type="repeat" description="ANK" evidence="3">
    <location>
        <begin position="40"/>
        <end position="72"/>
    </location>
</feature>
<sequence length="95" mass="10564">VDKWNRHDQKLFEAVEKGDTKKVSSLLSKKLLRPTKPSPRGLSSFHLAASRGLPDILNIIISYKVEVNAKTDEGSTALHLASIFCHPECVNLLLK</sequence>
<dbReference type="InterPro" id="IPR042420">
    <property type="entry name" value="RAI14/UACA"/>
</dbReference>
<dbReference type="Gene3D" id="1.25.40.20">
    <property type="entry name" value="Ankyrin repeat-containing domain"/>
    <property type="match status" value="1"/>
</dbReference>
<gene>
    <name evidence="4" type="ORF">GDO86_019521</name>
</gene>
<dbReference type="InterPro" id="IPR002110">
    <property type="entry name" value="Ankyrin_rpt"/>
</dbReference>
<evidence type="ECO:0000256" key="2">
    <source>
        <dbReference type="ARBA" id="ARBA00023054"/>
    </source>
</evidence>
<accession>A0A8T2ILU8</accession>
<feature type="non-terminal residue" evidence="4">
    <location>
        <position position="1"/>
    </location>
</feature>
<proteinExistence type="predicted"/>
<reference evidence="4" key="1">
    <citation type="thesis" date="2020" institute="ProQuest LLC" country="789 East Eisenhower Parkway, Ann Arbor, MI, USA">
        <title>Comparative Genomics and Chromosome Evolution.</title>
        <authorList>
            <person name="Mudd A.B."/>
        </authorList>
    </citation>
    <scope>NUCLEOTIDE SEQUENCE</scope>
    <source>
        <strain evidence="4">Female2</strain>
        <tissue evidence="4">Blood</tissue>
    </source>
</reference>
<keyword evidence="3" id="KW-0040">ANK repeat</keyword>
<protein>
    <submittedName>
        <fullName evidence="4">Uncharacterized protein</fullName>
    </submittedName>
</protein>
<evidence type="ECO:0000313" key="4">
    <source>
        <dbReference type="EMBL" id="KAG8432054.1"/>
    </source>
</evidence>
<dbReference type="OrthoDB" id="341259at2759"/>
<organism evidence="4 5">
    <name type="scientific">Hymenochirus boettgeri</name>
    <name type="common">Congo dwarf clawed frog</name>
    <dbReference type="NCBI Taxonomy" id="247094"/>
    <lineage>
        <taxon>Eukaryota</taxon>
        <taxon>Metazoa</taxon>
        <taxon>Chordata</taxon>
        <taxon>Craniata</taxon>
        <taxon>Vertebrata</taxon>
        <taxon>Euteleostomi</taxon>
        <taxon>Amphibia</taxon>
        <taxon>Batrachia</taxon>
        <taxon>Anura</taxon>
        <taxon>Pipoidea</taxon>
        <taxon>Pipidae</taxon>
        <taxon>Pipinae</taxon>
        <taxon>Hymenochirus</taxon>
    </lineage>
</organism>
<dbReference type="SUPFAM" id="SSF48403">
    <property type="entry name" value="Ankyrin repeat"/>
    <property type="match status" value="1"/>
</dbReference>
<feature type="repeat" description="ANK" evidence="3">
    <location>
        <begin position="73"/>
        <end position="95"/>
    </location>
</feature>
<evidence type="ECO:0000256" key="1">
    <source>
        <dbReference type="ARBA" id="ARBA00022737"/>
    </source>
</evidence>
<dbReference type="EMBL" id="JAACNH010000013">
    <property type="protein sequence ID" value="KAG8432054.1"/>
    <property type="molecule type" value="Genomic_DNA"/>
</dbReference>
<dbReference type="PROSITE" id="PS50088">
    <property type="entry name" value="ANK_REPEAT"/>
    <property type="match status" value="2"/>
</dbReference>
<dbReference type="PANTHER" id="PTHR24129:SF2">
    <property type="entry name" value="DUF3447 DOMAIN-CONTAINING PROTEIN"/>
    <property type="match status" value="1"/>
</dbReference>
<comment type="caution">
    <text evidence="4">The sequence shown here is derived from an EMBL/GenBank/DDBJ whole genome shotgun (WGS) entry which is preliminary data.</text>
</comment>
<feature type="non-terminal residue" evidence="4">
    <location>
        <position position="95"/>
    </location>
</feature>
<keyword evidence="2" id="KW-0175">Coiled coil</keyword>
<evidence type="ECO:0000313" key="5">
    <source>
        <dbReference type="Proteomes" id="UP000812440"/>
    </source>
</evidence>
<evidence type="ECO:0000256" key="3">
    <source>
        <dbReference type="PROSITE-ProRule" id="PRU00023"/>
    </source>
</evidence>
<dbReference type="GO" id="GO:0003779">
    <property type="term" value="F:actin binding"/>
    <property type="evidence" value="ECO:0007669"/>
    <property type="project" value="InterPro"/>
</dbReference>